<reference evidence="2" key="1">
    <citation type="journal article" date="2020" name="Phytopathology">
        <title>Genome Sequence Resources of Colletotrichum truncatum, C. plurivorum, C. musicola, and C. sojae: Four Species Pathogenic to Soybean (Glycine max).</title>
        <authorList>
            <person name="Rogerio F."/>
            <person name="Boufleur T.R."/>
            <person name="Ciampi-Guillardi M."/>
            <person name="Sukno S.A."/>
            <person name="Thon M.R."/>
            <person name="Massola Junior N.S."/>
            <person name="Baroncelli R."/>
        </authorList>
    </citation>
    <scope>NUCLEOTIDE SEQUENCE</scope>
    <source>
        <strain evidence="2">LFN00145</strain>
    </source>
</reference>
<evidence type="ECO:0000313" key="3">
    <source>
        <dbReference type="Proteomes" id="UP000654918"/>
    </source>
</evidence>
<gene>
    <name evidence="2" type="ORF">CPLU01_05036</name>
</gene>
<dbReference type="Pfam" id="PF01979">
    <property type="entry name" value="Amidohydro_1"/>
    <property type="match status" value="1"/>
</dbReference>
<dbReference type="InterPro" id="IPR011059">
    <property type="entry name" value="Metal-dep_hydrolase_composite"/>
</dbReference>
<accession>A0A8H6KNA0</accession>
<sequence length="223" mass="23475">MGVPNSTLIRDVKIFTGTEVIERGYVHVLGGVVAEVGEGEYSGELSAGMTVVSRPGDSVMPGLIGEPPRAASAGADGVENNLRFGVTTVYDVGDGPENDGEVEKVDSDAAKIAASPKDARPLATQQIDDKPAADADIPYGLRLQLQMRALVREAGKAPEDVLRSATADAADRLGLHDRGRIEAERKADIVLVRGDVLEELGKEDGKGLPIEAVWRDGVFASAF</sequence>
<dbReference type="GO" id="GO:0016810">
    <property type="term" value="F:hydrolase activity, acting on carbon-nitrogen (but not peptide) bonds"/>
    <property type="evidence" value="ECO:0007669"/>
    <property type="project" value="InterPro"/>
</dbReference>
<dbReference type="SUPFAM" id="SSF51338">
    <property type="entry name" value="Composite domain of metallo-dependent hydrolases"/>
    <property type="match status" value="1"/>
</dbReference>
<dbReference type="Gene3D" id="2.30.40.10">
    <property type="entry name" value="Urease, subunit C, domain 1"/>
    <property type="match status" value="2"/>
</dbReference>
<name>A0A8H6KNA0_9PEZI</name>
<dbReference type="InterPro" id="IPR051781">
    <property type="entry name" value="Metallo-dep_Hydrolase"/>
</dbReference>
<dbReference type="AlphaFoldDB" id="A0A8H6KNA0"/>
<dbReference type="EMBL" id="WIGO01000050">
    <property type="protein sequence ID" value="KAF6834225.1"/>
    <property type="molecule type" value="Genomic_DNA"/>
</dbReference>
<dbReference type="Gene3D" id="3.30.110.90">
    <property type="entry name" value="Amidohydrolase"/>
    <property type="match status" value="1"/>
</dbReference>
<dbReference type="PROSITE" id="PS50042">
    <property type="entry name" value="CNMP_BINDING_3"/>
    <property type="match status" value="1"/>
</dbReference>
<evidence type="ECO:0000313" key="2">
    <source>
        <dbReference type="EMBL" id="KAF6834225.1"/>
    </source>
</evidence>
<keyword evidence="2" id="KW-0378">Hydrolase</keyword>
<keyword evidence="3" id="KW-1185">Reference proteome</keyword>
<dbReference type="Proteomes" id="UP000654918">
    <property type="component" value="Unassembled WGS sequence"/>
</dbReference>
<feature type="domain" description="Cyclic nucleotide-binding" evidence="1">
    <location>
        <begin position="1"/>
        <end position="75"/>
    </location>
</feature>
<dbReference type="InterPro" id="IPR000595">
    <property type="entry name" value="cNMP-bd_dom"/>
</dbReference>
<dbReference type="PANTHER" id="PTHR43135">
    <property type="entry name" value="ALPHA-D-RIBOSE 1-METHYLPHOSPHONATE 5-TRIPHOSPHATE DIPHOSPHATASE"/>
    <property type="match status" value="1"/>
</dbReference>
<organism evidence="2 3">
    <name type="scientific">Colletotrichum plurivorum</name>
    <dbReference type="NCBI Taxonomy" id="2175906"/>
    <lineage>
        <taxon>Eukaryota</taxon>
        <taxon>Fungi</taxon>
        <taxon>Dikarya</taxon>
        <taxon>Ascomycota</taxon>
        <taxon>Pezizomycotina</taxon>
        <taxon>Sordariomycetes</taxon>
        <taxon>Hypocreomycetidae</taxon>
        <taxon>Glomerellales</taxon>
        <taxon>Glomerellaceae</taxon>
        <taxon>Colletotrichum</taxon>
        <taxon>Colletotrichum orchidearum species complex</taxon>
    </lineage>
</organism>
<comment type="caution">
    <text evidence="2">The sequence shown here is derived from an EMBL/GenBank/DDBJ whole genome shotgun (WGS) entry which is preliminary data.</text>
</comment>
<dbReference type="InterPro" id="IPR006680">
    <property type="entry name" value="Amidohydro-rel"/>
</dbReference>
<dbReference type="Gene3D" id="1.20.58.520">
    <property type="entry name" value="Amidohydrolase"/>
    <property type="match status" value="1"/>
</dbReference>
<protein>
    <submittedName>
        <fullName evidence="2">Amidohydrolase</fullName>
    </submittedName>
</protein>
<evidence type="ECO:0000259" key="1">
    <source>
        <dbReference type="PROSITE" id="PS50042"/>
    </source>
</evidence>
<dbReference type="PANTHER" id="PTHR43135:SF3">
    <property type="entry name" value="ALPHA-D-RIBOSE 1-METHYLPHOSPHONATE 5-TRIPHOSPHATE DIPHOSPHATASE"/>
    <property type="match status" value="1"/>
</dbReference>
<proteinExistence type="predicted"/>